<feature type="compositionally biased region" description="Basic and acidic residues" evidence="8">
    <location>
        <begin position="31"/>
        <end position="45"/>
    </location>
</feature>
<dbReference type="EMBL" id="MFNF01000001">
    <property type="protein sequence ID" value="OGH05014.1"/>
    <property type="molecule type" value="Genomic_DNA"/>
</dbReference>
<dbReference type="PANTHER" id="PTHR43484:SF1">
    <property type="entry name" value="FLAGELLAR MOTOR SWITCH PROTEIN FLIN"/>
    <property type="match status" value="1"/>
</dbReference>
<comment type="caution">
    <text evidence="10">The sequence shown here is derived from an EMBL/GenBank/DDBJ whole genome shotgun (WGS) entry which is preliminary data.</text>
</comment>
<evidence type="ECO:0000256" key="4">
    <source>
        <dbReference type="ARBA" id="ARBA00022475"/>
    </source>
</evidence>
<evidence type="ECO:0000256" key="5">
    <source>
        <dbReference type="ARBA" id="ARBA00022500"/>
    </source>
</evidence>
<feature type="compositionally biased region" description="Acidic residues" evidence="8">
    <location>
        <begin position="1"/>
        <end position="24"/>
    </location>
</feature>
<evidence type="ECO:0000256" key="7">
    <source>
        <dbReference type="ARBA" id="ARBA00023136"/>
    </source>
</evidence>
<dbReference type="SUPFAM" id="SSF101801">
    <property type="entry name" value="Surface presentation of antigens (SPOA)"/>
    <property type="match status" value="1"/>
</dbReference>
<evidence type="ECO:0000256" key="8">
    <source>
        <dbReference type="SAM" id="MobiDB-lite"/>
    </source>
</evidence>
<keyword evidence="5" id="KW-0145">Chemotaxis</keyword>
<dbReference type="AlphaFoldDB" id="A0A1F6H3V1"/>
<feature type="region of interest" description="Disordered" evidence="8">
    <location>
        <begin position="1"/>
        <end position="57"/>
    </location>
</feature>
<dbReference type="GO" id="GO:0006935">
    <property type="term" value="P:chemotaxis"/>
    <property type="evidence" value="ECO:0007669"/>
    <property type="project" value="UniProtKB-KW"/>
</dbReference>
<dbReference type="GO" id="GO:0071973">
    <property type="term" value="P:bacterial-type flagellum-dependent cell motility"/>
    <property type="evidence" value="ECO:0007669"/>
    <property type="project" value="InterPro"/>
</dbReference>
<dbReference type="GO" id="GO:0005886">
    <property type="term" value="C:plasma membrane"/>
    <property type="evidence" value="ECO:0007669"/>
    <property type="project" value="UniProtKB-SubCell"/>
</dbReference>
<keyword evidence="7" id="KW-0472">Membrane</keyword>
<keyword evidence="10" id="KW-0969">Cilium</keyword>
<evidence type="ECO:0000256" key="2">
    <source>
        <dbReference type="ARBA" id="ARBA00009226"/>
    </source>
</evidence>
<proteinExistence type="inferred from homology"/>
<keyword evidence="10" id="KW-0966">Cell projection</keyword>
<dbReference type="InterPro" id="IPR051469">
    <property type="entry name" value="FliN/MopA/SpaO"/>
</dbReference>
<evidence type="ECO:0000313" key="10">
    <source>
        <dbReference type="EMBL" id="OGH05014.1"/>
    </source>
</evidence>
<dbReference type="PANTHER" id="PTHR43484">
    <property type="match status" value="1"/>
</dbReference>
<dbReference type="InterPro" id="IPR001172">
    <property type="entry name" value="FliN_T3SS_HrcQb"/>
</dbReference>
<dbReference type="GO" id="GO:0003774">
    <property type="term" value="F:cytoskeletal motor activity"/>
    <property type="evidence" value="ECO:0007669"/>
    <property type="project" value="InterPro"/>
</dbReference>
<feature type="domain" description="Flagellar motor switch protein FliN-like C-terminal" evidence="9">
    <location>
        <begin position="67"/>
        <end position="136"/>
    </location>
</feature>
<dbReference type="InterPro" id="IPR036429">
    <property type="entry name" value="SpoA-like_sf"/>
</dbReference>
<comment type="subcellular location">
    <subcellularLocation>
        <location evidence="1">Cell membrane</location>
        <topology evidence="1">Peripheral membrane protein</topology>
        <orientation evidence="1">Cytoplasmic side</orientation>
    </subcellularLocation>
</comment>
<evidence type="ECO:0000256" key="3">
    <source>
        <dbReference type="ARBA" id="ARBA00021897"/>
    </source>
</evidence>
<name>A0A1F6H3V1_9PROT</name>
<comment type="similarity">
    <text evidence="2">Belongs to the FliN/MopA/SpaO family.</text>
</comment>
<dbReference type="Gene3D" id="2.30.330.10">
    <property type="entry name" value="SpoA-like"/>
    <property type="match status" value="1"/>
</dbReference>
<dbReference type="PRINTS" id="PR00956">
    <property type="entry name" value="FLGMOTORFLIN"/>
</dbReference>
<dbReference type="Pfam" id="PF01052">
    <property type="entry name" value="FliMN_C"/>
    <property type="match status" value="1"/>
</dbReference>
<keyword evidence="4" id="KW-1003">Cell membrane</keyword>
<accession>A0A1F6H3V1</accession>
<evidence type="ECO:0000313" key="11">
    <source>
        <dbReference type="Proteomes" id="UP000177583"/>
    </source>
</evidence>
<evidence type="ECO:0000256" key="6">
    <source>
        <dbReference type="ARBA" id="ARBA00022779"/>
    </source>
</evidence>
<dbReference type="NCBIfam" id="TIGR02480">
    <property type="entry name" value="fliN"/>
    <property type="match status" value="1"/>
</dbReference>
<keyword evidence="6" id="KW-0283">Flagellar rotation</keyword>
<sequence>MAEGDLDFSNMEESDDIDWSDVEAELQQNREMIKSEATAEPHADFPSDFGGGGEGVSDSDDVGVDFLMDIPLTLRVEVGKTKMLIKDLLRLDLGAIVELTKDVGEPMDILINDKKVAKGEIVIQHEKFALKITDIMEQSKRLASLRE</sequence>
<dbReference type="InterPro" id="IPR012826">
    <property type="entry name" value="FliN"/>
</dbReference>
<organism evidence="10 11">
    <name type="scientific">Candidatus Lambdaproteobacteria bacterium RIFOXYD2_FULL_56_26</name>
    <dbReference type="NCBI Taxonomy" id="1817773"/>
    <lineage>
        <taxon>Bacteria</taxon>
        <taxon>Pseudomonadati</taxon>
        <taxon>Pseudomonadota</taxon>
        <taxon>Candidatus Lambdaproteobacteria</taxon>
    </lineage>
</organism>
<protein>
    <recommendedName>
        <fullName evidence="3">Flagellar motor switch protein FliN</fullName>
    </recommendedName>
</protein>
<dbReference type="Proteomes" id="UP000177583">
    <property type="component" value="Unassembled WGS sequence"/>
</dbReference>
<dbReference type="GO" id="GO:0009425">
    <property type="term" value="C:bacterial-type flagellum basal body"/>
    <property type="evidence" value="ECO:0007669"/>
    <property type="project" value="InterPro"/>
</dbReference>
<evidence type="ECO:0000259" key="9">
    <source>
        <dbReference type="Pfam" id="PF01052"/>
    </source>
</evidence>
<evidence type="ECO:0000256" key="1">
    <source>
        <dbReference type="ARBA" id="ARBA00004413"/>
    </source>
</evidence>
<reference evidence="10 11" key="1">
    <citation type="journal article" date="2016" name="Nat. Commun.">
        <title>Thousands of microbial genomes shed light on interconnected biogeochemical processes in an aquifer system.</title>
        <authorList>
            <person name="Anantharaman K."/>
            <person name="Brown C.T."/>
            <person name="Hug L.A."/>
            <person name="Sharon I."/>
            <person name="Castelle C.J."/>
            <person name="Probst A.J."/>
            <person name="Thomas B.C."/>
            <person name="Singh A."/>
            <person name="Wilkins M.J."/>
            <person name="Karaoz U."/>
            <person name="Brodie E.L."/>
            <person name="Williams K.H."/>
            <person name="Hubbard S.S."/>
            <person name="Banfield J.F."/>
        </authorList>
    </citation>
    <scope>NUCLEOTIDE SEQUENCE [LARGE SCALE GENOMIC DNA]</scope>
</reference>
<dbReference type="InterPro" id="IPR001543">
    <property type="entry name" value="FliN-like_C"/>
</dbReference>
<keyword evidence="10" id="KW-0282">Flagellum</keyword>
<gene>
    <name evidence="10" type="ORF">A2557_08565</name>
</gene>